<feature type="transmembrane region" description="Helical" evidence="5">
    <location>
        <begin position="233"/>
        <end position="254"/>
    </location>
</feature>
<evidence type="ECO:0000256" key="1">
    <source>
        <dbReference type="ARBA" id="ARBA00004141"/>
    </source>
</evidence>
<feature type="transmembrane region" description="Helical" evidence="5">
    <location>
        <begin position="208"/>
        <end position="227"/>
    </location>
</feature>
<dbReference type="PANTHER" id="PTHR42718:SF39">
    <property type="entry name" value="ACTINORHODIN TRANSPORTER-RELATED"/>
    <property type="match status" value="1"/>
</dbReference>
<feature type="transmembrane region" description="Helical" evidence="5">
    <location>
        <begin position="141"/>
        <end position="164"/>
    </location>
</feature>
<dbReference type="Proteomes" id="UP000048908">
    <property type="component" value="Unassembled WGS sequence"/>
</dbReference>
<evidence type="ECO:0000256" key="3">
    <source>
        <dbReference type="ARBA" id="ARBA00022989"/>
    </source>
</evidence>
<proteinExistence type="predicted"/>
<feature type="transmembrane region" description="Helical" evidence="5">
    <location>
        <begin position="413"/>
        <end position="431"/>
    </location>
</feature>
<dbReference type="GO" id="GO:0022857">
    <property type="term" value="F:transmembrane transporter activity"/>
    <property type="evidence" value="ECO:0007669"/>
    <property type="project" value="InterPro"/>
</dbReference>
<keyword evidence="2 5" id="KW-0812">Transmembrane</keyword>
<keyword evidence="4 5" id="KW-0472">Membrane</keyword>
<feature type="transmembrane region" description="Helical" evidence="5">
    <location>
        <begin position="15"/>
        <end position="35"/>
    </location>
</feature>
<evidence type="ECO:0000256" key="4">
    <source>
        <dbReference type="ARBA" id="ARBA00023136"/>
    </source>
</evidence>
<feature type="transmembrane region" description="Helical" evidence="5">
    <location>
        <begin position="343"/>
        <end position="364"/>
    </location>
</feature>
<feature type="transmembrane region" description="Helical" evidence="5">
    <location>
        <begin position="55"/>
        <end position="71"/>
    </location>
</feature>
<dbReference type="PROSITE" id="PS50850">
    <property type="entry name" value="MFS"/>
    <property type="match status" value="1"/>
</dbReference>
<feature type="transmembrane region" description="Helical" evidence="5">
    <location>
        <begin position="457"/>
        <end position="477"/>
    </location>
</feature>
<dbReference type="InterPro" id="IPR036259">
    <property type="entry name" value="MFS_trans_sf"/>
</dbReference>
<protein>
    <submittedName>
        <fullName evidence="7">Spectinomycin tetracycline efflux pump</fullName>
    </submittedName>
</protein>
<feature type="transmembrane region" description="Helical" evidence="5">
    <location>
        <begin position="314"/>
        <end position="336"/>
    </location>
</feature>
<dbReference type="CDD" id="cd17321">
    <property type="entry name" value="MFS_MMR_MDR_like"/>
    <property type="match status" value="1"/>
</dbReference>
<dbReference type="InterPro" id="IPR020846">
    <property type="entry name" value="MFS_dom"/>
</dbReference>
<reference evidence="7 8" key="1">
    <citation type="submission" date="2015-07" db="EMBL/GenBank/DDBJ databases">
        <authorList>
            <person name="Noorani M."/>
        </authorList>
    </citation>
    <scope>NUCLEOTIDE SEQUENCE [LARGE SCALE GENOMIC DNA]</scope>
    <source>
        <strain evidence="7 8">CECT 5088</strain>
    </source>
</reference>
<dbReference type="PANTHER" id="PTHR42718">
    <property type="entry name" value="MAJOR FACILITATOR SUPERFAMILY MULTIDRUG TRANSPORTER MFSC"/>
    <property type="match status" value="1"/>
</dbReference>
<keyword evidence="8" id="KW-1185">Reference proteome</keyword>
<dbReference type="STRING" id="282197.SAMN04488517_104153"/>
<accession>A0A0M6XLV8</accession>
<dbReference type="Gene3D" id="1.20.1250.20">
    <property type="entry name" value="MFS general substrate transporter like domains"/>
    <property type="match status" value="1"/>
</dbReference>
<dbReference type="AlphaFoldDB" id="A0A0M6XLV8"/>
<feature type="transmembrane region" description="Helical" evidence="5">
    <location>
        <begin position="176"/>
        <end position="196"/>
    </location>
</feature>
<dbReference type="GO" id="GO:0016020">
    <property type="term" value="C:membrane"/>
    <property type="evidence" value="ECO:0007669"/>
    <property type="project" value="UniProtKB-SubCell"/>
</dbReference>
<feature type="transmembrane region" description="Helical" evidence="5">
    <location>
        <begin position="108"/>
        <end position="129"/>
    </location>
</feature>
<organism evidence="7 8">
    <name type="scientific">Jannaschia rubra</name>
    <dbReference type="NCBI Taxonomy" id="282197"/>
    <lineage>
        <taxon>Bacteria</taxon>
        <taxon>Pseudomonadati</taxon>
        <taxon>Pseudomonadota</taxon>
        <taxon>Alphaproteobacteria</taxon>
        <taxon>Rhodobacterales</taxon>
        <taxon>Roseobacteraceae</taxon>
        <taxon>Jannaschia</taxon>
    </lineage>
</organism>
<feature type="transmembrane region" description="Helical" evidence="5">
    <location>
        <begin position="83"/>
        <end position="102"/>
    </location>
</feature>
<dbReference type="SUPFAM" id="SSF103473">
    <property type="entry name" value="MFS general substrate transporter"/>
    <property type="match status" value="2"/>
</dbReference>
<evidence type="ECO:0000259" key="6">
    <source>
        <dbReference type="PROSITE" id="PS50850"/>
    </source>
</evidence>
<dbReference type="InterPro" id="IPR011701">
    <property type="entry name" value="MFS"/>
</dbReference>
<evidence type="ECO:0000256" key="2">
    <source>
        <dbReference type="ARBA" id="ARBA00022692"/>
    </source>
</evidence>
<dbReference type="PRINTS" id="PR01036">
    <property type="entry name" value="TCRTETB"/>
</dbReference>
<evidence type="ECO:0000313" key="8">
    <source>
        <dbReference type="Proteomes" id="UP000048908"/>
    </source>
</evidence>
<feature type="transmembrane region" description="Helical" evidence="5">
    <location>
        <begin position="370"/>
        <end position="392"/>
    </location>
</feature>
<evidence type="ECO:0000313" key="7">
    <source>
        <dbReference type="EMBL" id="CTQ32079.1"/>
    </source>
</evidence>
<feature type="domain" description="Major facilitator superfamily (MFS) profile" evidence="6">
    <location>
        <begin position="17"/>
        <end position="482"/>
    </location>
</feature>
<dbReference type="Gene3D" id="1.20.1720.10">
    <property type="entry name" value="Multidrug resistance protein D"/>
    <property type="match status" value="1"/>
</dbReference>
<name>A0A0M6XLV8_9RHOB</name>
<dbReference type="EMBL" id="CXPG01000012">
    <property type="protein sequence ID" value="CTQ32079.1"/>
    <property type="molecule type" value="Genomic_DNA"/>
</dbReference>
<sequence length="482" mass="50922">MTTAEIPADDYPSRWAALTVLLLANFMNLIDVTIVNVALPSIQQDTGATATQLEWVAAAYVLAFAVGLLPFGRFGDIFGRRRLFLWGLSGFTLGSALCGIAPDIGTLIAARALQGIAGAMMVPQVLAILHVIFRADEKARVFGMVGTITSLGAVAGPVLGGAIIAVDFWGLDWRPIFLINLPLGGIALVAALRLLPVLPRQEDATPDWLGMALFGVAITLIVLPLIEGRTFDWPWWTFAAMIAAIPVGALFLWWEHLRSRSGASALMPASLLSNGAYLSNVALVTLFFSGVPGMFLMLAIFFQSGFGLTPLESGLATVPFPVGVMIASTVMGRLLGHWHDRRIFIGAATLTVGMTLMHLTVLATGDTLGAIRFALPLFVCGLGMGTAIPALFETTLSTVAGTDAGAGSGAMQAFQQAGAVLGIAIVSQLFFPTLGPNETAVATASRETFVEAAALGFWWPILAFAGLALFTGLRFSLRRMRG</sequence>
<dbReference type="Pfam" id="PF07690">
    <property type="entry name" value="MFS_1"/>
    <property type="match status" value="2"/>
</dbReference>
<feature type="transmembrane region" description="Helical" evidence="5">
    <location>
        <begin position="275"/>
        <end position="302"/>
    </location>
</feature>
<keyword evidence="3 5" id="KW-1133">Transmembrane helix</keyword>
<dbReference type="OrthoDB" id="2414439at2"/>
<comment type="subcellular location">
    <subcellularLocation>
        <location evidence="1">Membrane</location>
        <topology evidence="1">Multi-pass membrane protein</topology>
    </subcellularLocation>
</comment>
<gene>
    <name evidence="7" type="primary">stp</name>
    <name evidence="7" type="ORF">JAN5088_00841</name>
</gene>
<evidence type="ECO:0000256" key="5">
    <source>
        <dbReference type="SAM" id="Phobius"/>
    </source>
</evidence>